<reference evidence="2 3" key="1">
    <citation type="journal article" date="2012" name="ISME J.">
        <title>Nitrification expanded: discovery, physiology and genomics of a nitrite-oxidizing bacterium from the phylum Chloroflexi.</title>
        <authorList>
            <person name="Sorokin D.Y."/>
            <person name="Lucker S."/>
            <person name="Vejmelkova D."/>
            <person name="Kostrikina N.A."/>
            <person name="Kleerebezem R."/>
            <person name="Rijpstra W.I."/>
            <person name="Damste J.S."/>
            <person name="Le Paslier D."/>
            <person name="Muyzer G."/>
            <person name="Wagner M."/>
            <person name="van Loosdrecht M.C."/>
            <person name="Daims H."/>
        </authorList>
    </citation>
    <scope>NUCLEOTIDE SEQUENCE [LARGE SCALE GENOMIC DNA]</scope>
    <source>
        <strain evidence="3">none</strain>
    </source>
</reference>
<dbReference type="Proteomes" id="UP000004221">
    <property type="component" value="Unassembled WGS sequence"/>
</dbReference>
<dbReference type="NCBIfam" id="TIGR00199">
    <property type="entry name" value="PncC_domain"/>
    <property type="match status" value="1"/>
</dbReference>
<dbReference type="SUPFAM" id="SSF142433">
    <property type="entry name" value="CinA-like"/>
    <property type="match status" value="1"/>
</dbReference>
<gene>
    <name evidence="2" type="ORF">NITHO_2610006</name>
</gene>
<dbReference type="RefSeq" id="WP_008477213.1">
    <property type="nucleotide sequence ID" value="NZ_CAGS01000181.1"/>
</dbReference>
<dbReference type="OrthoDB" id="9801454at2"/>
<dbReference type="InterPro" id="IPR008136">
    <property type="entry name" value="CinA_C"/>
</dbReference>
<dbReference type="AlphaFoldDB" id="I4EG82"/>
<organism evidence="2 3">
    <name type="scientific">Nitrolancea hollandica Lb</name>
    <dbReference type="NCBI Taxonomy" id="1129897"/>
    <lineage>
        <taxon>Bacteria</taxon>
        <taxon>Pseudomonadati</taxon>
        <taxon>Thermomicrobiota</taxon>
        <taxon>Thermomicrobia</taxon>
        <taxon>Sphaerobacterales</taxon>
        <taxon>Sphaerobacterineae</taxon>
        <taxon>Sphaerobacteraceae</taxon>
        <taxon>Nitrolancea</taxon>
    </lineage>
</organism>
<protein>
    <submittedName>
        <fullName evidence="2">CinA domain protein</fullName>
    </submittedName>
</protein>
<feature type="domain" description="CinA C-terminal" evidence="1">
    <location>
        <begin position="4"/>
        <end position="155"/>
    </location>
</feature>
<sequence>MNEQALARQLAGVLRSRRLTVATAESCTGGLVAYRIVMVAGSSEYYLGGVVAYSNALKETFLSVPRGTLEVYGAVSRETALAMARGIRAECGADVGISTTGIAGPTGGTPVKPVGLVYIACVTSEGEACEEHHFSGGRLENIDRSANAALSLAIRLLTEGTPSGHDPVPRG</sequence>
<accession>I4EG82</accession>
<dbReference type="EMBL" id="CAGS01000181">
    <property type="protein sequence ID" value="CCF83694.1"/>
    <property type="molecule type" value="Genomic_DNA"/>
</dbReference>
<evidence type="ECO:0000313" key="3">
    <source>
        <dbReference type="Proteomes" id="UP000004221"/>
    </source>
</evidence>
<dbReference type="Pfam" id="PF02464">
    <property type="entry name" value="CinA"/>
    <property type="match status" value="1"/>
</dbReference>
<dbReference type="Gene3D" id="3.90.950.20">
    <property type="entry name" value="CinA-like"/>
    <property type="match status" value="1"/>
</dbReference>
<proteinExistence type="predicted"/>
<name>I4EG82_9BACT</name>
<evidence type="ECO:0000313" key="2">
    <source>
        <dbReference type="EMBL" id="CCF83694.1"/>
    </source>
</evidence>
<evidence type="ECO:0000259" key="1">
    <source>
        <dbReference type="Pfam" id="PF02464"/>
    </source>
</evidence>
<keyword evidence="3" id="KW-1185">Reference proteome</keyword>
<dbReference type="InterPro" id="IPR036653">
    <property type="entry name" value="CinA-like_C"/>
</dbReference>
<comment type="caution">
    <text evidence="2">The sequence shown here is derived from an EMBL/GenBank/DDBJ whole genome shotgun (WGS) entry which is preliminary data.</text>
</comment>